<evidence type="ECO:0000313" key="9">
    <source>
        <dbReference type="EMBL" id="MBD1385326.1"/>
    </source>
</evidence>
<dbReference type="InterPro" id="IPR049177">
    <property type="entry name" value="MgtC_SapB_SrpB_YhiD_N"/>
</dbReference>
<evidence type="ECO:0000313" key="10">
    <source>
        <dbReference type="Proteomes" id="UP000618754"/>
    </source>
</evidence>
<keyword evidence="4 7" id="KW-0812">Transmembrane</keyword>
<evidence type="ECO:0000256" key="7">
    <source>
        <dbReference type="SAM" id="Phobius"/>
    </source>
</evidence>
<gene>
    <name evidence="9" type="ORF">IDJ75_08560</name>
</gene>
<dbReference type="RefSeq" id="WP_191175207.1">
    <property type="nucleotide sequence ID" value="NZ_JACWMW010000002.1"/>
</dbReference>
<dbReference type="PANTHER" id="PTHR33778:SF1">
    <property type="entry name" value="MAGNESIUM TRANSPORTER YHID-RELATED"/>
    <property type="match status" value="1"/>
</dbReference>
<evidence type="ECO:0000256" key="5">
    <source>
        <dbReference type="ARBA" id="ARBA00022989"/>
    </source>
</evidence>
<evidence type="ECO:0000256" key="1">
    <source>
        <dbReference type="ARBA" id="ARBA00004651"/>
    </source>
</evidence>
<feature type="transmembrane region" description="Helical" evidence="7">
    <location>
        <begin position="120"/>
        <end position="139"/>
    </location>
</feature>
<keyword evidence="3" id="KW-1003">Cell membrane</keyword>
<evidence type="ECO:0000259" key="8">
    <source>
        <dbReference type="Pfam" id="PF02308"/>
    </source>
</evidence>
<dbReference type="InterPro" id="IPR003416">
    <property type="entry name" value="MgtC/SapB/SrpB/YhiD_fam"/>
</dbReference>
<evidence type="ECO:0000256" key="4">
    <source>
        <dbReference type="ARBA" id="ARBA00022692"/>
    </source>
</evidence>
<dbReference type="EMBL" id="JACWMW010000002">
    <property type="protein sequence ID" value="MBD1385326.1"/>
    <property type="molecule type" value="Genomic_DNA"/>
</dbReference>
<dbReference type="Pfam" id="PF02308">
    <property type="entry name" value="MgtC"/>
    <property type="match status" value="1"/>
</dbReference>
<evidence type="ECO:0000256" key="6">
    <source>
        <dbReference type="ARBA" id="ARBA00023136"/>
    </source>
</evidence>
<keyword evidence="6 7" id="KW-0472">Membrane</keyword>
<feature type="domain" description="MgtC/SapB/SrpB/YhiD N-terminal" evidence="8">
    <location>
        <begin position="11"/>
        <end position="141"/>
    </location>
</feature>
<accession>A0ABR7X426</accession>
<comment type="similarity">
    <text evidence="2">Belongs to the MgtC/SapB family.</text>
</comment>
<comment type="caution">
    <text evidence="9">The sequence shown here is derived from an EMBL/GenBank/DDBJ whole genome shotgun (WGS) entry which is preliminary data.</text>
</comment>
<evidence type="ECO:0000256" key="3">
    <source>
        <dbReference type="ARBA" id="ARBA00022475"/>
    </source>
</evidence>
<dbReference type="Proteomes" id="UP000618754">
    <property type="component" value="Unassembled WGS sequence"/>
</dbReference>
<evidence type="ECO:0000256" key="2">
    <source>
        <dbReference type="ARBA" id="ARBA00009298"/>
    </source>
</evidence>
<feature type="transmembrane region" description="Helical" evidence="7">
    <location>
        <begin position="30"/>
        <end position="51"/>
    </location>
</feature>
<keyword evidence="5 7" id="KW-1133">Transmembrane helix</keyword>
<dbReference type="PRINTS" id="PR01837">
    <property type="entry name" value="MGTCSAPBPROT"/>
</dbReference>
<comment type="subcellular location">
    <subcellularLocation>
        <location evidence="1">Cell membrane</location>
        <topology evidence="1">Multi-pass membrane protein</topology>
    </subcellularLocation>
</comment>
<protein>
    <submittedName>
        <fullName evidence="9">MgtC/SapB family protein</fullName>
    </submittedName>
</protein>
<organism evidence="9 10">
    <name type="scientific">Mucilaginibacter rigui</name>
    <dbReference type="NCBI Taxonomy" id="534635"/>
    <lineage>
        <taxon>Bacteria</taxon>
        <taxon>Pseudomonadati</taxon>
        <taxon>Bacteroidota</taxon>
        <taxon>Sphingobacteriia</taxon>
        <taxon>Sphingobacteriales</taxon>
        <taxon>Sphingobacteriaceae</taxon>
        <taxon>Mucilaginibacter</taxon>
    </lineage>
</organism>
<reference evidence="9 10" key="1">
    <citation type="submission" date="2020-09" db="EMBL/GenBank/DDBJ databases">
        <title>Novel species of Mucilaginibacter isolated from a glacier on the Tibetan Plateau.</title>
        <authorList>
            <person name="Liu Q."/>
            <person name="Xin Y.-H."/>
        </authorList>
    </citation>
    <scope>NUCLEOTIDE SEQUENCE [LARGE SCALE GENOMIC DNA]</scope>
    <source>
        <strain evidence="9 10">CGMCC 1.13878</strain>
    </source>
</reference>
<feature type="transmembrane region" description="Helical" evidence="7">
    <location>
        <begin position="71"/>
        <end position="90"/>
    </location>
</feature>
<keyword evidence="10" id="KW-1185">Reference proteome</keyword>
<dbReference type="PANTHER" id="PTHR33778">
    <property type="entry name" value="PROTEIN MGTC"/>
    <property type="match status" value="1"/>
</dbReference>
<proteinExistence type="inferred from homology"/>
<name>A0ABR7X426_9SPHI</name>
<sequence length="227" mass="24272">MIPLSEIVMRLALASLLGSIIGLERQRRDWAAGLRTHMLVCVGSTLAMIVSMDGFGDVLNKPGIMLDPSRVAAQVISGIGFLGAGTILFMKSEIVKGLTTAAGLWTVAAIGLAVGGGLYLPATIATIIVFIILAAIKPIERRLFNHNKYTGITLTVARNQIDMKSIEDVLQKHQIVVNEVRISSADGENDSIRISIQKVNSKDPVSLTLLHDMQQINAVGTVAFVTA</sequence>